<evidence type="ECO:0000256" key="7">
    <source>
        <dbReference type="SAM" id="MobiDB-lite"/>
    </source>
</evidence>
<name>A0A8J5GBJ5_ZINOF</name>
<dbReference type="Gene3D" id="3.40.50.300">
    <property type="entry name" value="P-loop containing nucleotide triphosphate hydrolases"/>
    <property type="match status" value="1"/>
</dbReference>
<dbReference type="Proteomes" id="UP000734854">
    <property type="component" value="Unassembled WGS sequence"/>
</dbReference>
<evidence type="ECO:0000256" key="4">
    <source>
        <dbReference type="ARBA" id="ARBA00022741"/>
    </source>
</evidence>
<dbReference type="Gene3D" id="3.80.10.10">
    <property type="entry name" value="Ribonuclease Inhibitor"/>
    <property type="match status" value="1"/>
</dbReference>
<evidence type="ECO:0000313" key="13">
    <source>
        <dbReference type="Proteomes" id="UP000734854"/>
    </source>
</evidence>
<keyword evidence="2" id="KW-0433">Leucine-rich repeat</keyword>
<dbReference type="SUPFAM" id="SSF52058">
    <property type="entry name" value="L domain-like"/>
    <property type="match status" value="1"/>
</dbReference>
<dbReference type="Pfam" id="PF18052">
    <property type="entry name" value="Rx_N"/>
    <property type="match status" value="1"/>
</dbReference>
<feature type="region of interest" description="Disordered" evidence="7">
    <location>
        <begin position="945"/>
        <end position="976"/>
    </location>
</feature>
<dbReference type="SUPFAM" id="SSF52540">
    <property type="entry name" value="P-loop containing nucleoside triphosphate hydrolases"/>
    <property type="match status" value="1"/>
</dbReference>
<organism evidence="12 13">
    <name type="scientific">Zingiber officinale</name>
    <name type="common">Ginger</name>
    <name type="synonym">Amomum zingiber</name>
    <dbReference type="NCBI Taxonomy" id="94328"/>
    <lineage>
        <taxon>Eukaryota</taxon>
        <taxon>Viridiplantae</taxon>
        <taxon>Streptophyta</taxon>
        <taxon>Embryophyta</taxon>
        <taxon>Tracheophyta</taxon>
        <taxon>Spermatophyta</taxon>
        <taxon>Magnoliopsida</taxon>
        <taxon>Liliopsida</taxon>
        <taxon>Zingiberales</taxon>
        <taxon>Zingiberaceae</taxon>
        <taxon>Zingiber</taxon>
    </lineage>
</organism>
<gene>
    <name evidence="12" type="ORF">ZIOFF_039663</name>
</gene>
<dbReference type="InterPro" id="IPR056789">
    <property type="entry name" value="LRR_R13L1-DRL21"/>
</dbReference>
<dbReference type="PANTHER" id="PTHR23155">
    <property type="entry name" value="DISEASE RESISTANCE PROTEIN RP"/>
    <property type="match status" value="1"/>
</dbReference>
<sequence length="976" mass="111933">MAGGGGFLSSMFTTMVAKLHSLASPSITSSSLLHNNIEREMSRLTETMRRIQAKLADSEEENHAKSHWEKLWLSELKDVAYDAEDVVEEYEYEVLRSKQLHENNSGAHEDELANKAAEIRKRFDEITKEWKLLKLPKKAGKRKRSPMLSDMNRETGSLVVESDVLGRVDEKDMLVEWLLSEDDSTEDRVSVIAIIGMGGLGKTTLAQIVYNDPRVENYFYPRGWVCVSENFDVVGLTEKILQSLVDEKVHKELDGLQHALGENLQGKGKVKVPEDLVVLQRALQENLQGKKFLLILDDVWNENFTLWDELRKPLLSAQRVTLGRADKSLQPHLEDIGRKIVEKCKGLPLAVKVLGGALRHEEDIDSWEDLLTNELWESGQANNGVLSALQISYDCMPIQLKRCFQYLSLFPKGTSLDSEEIVRLWMSQGLLPLDGDRRADDIGKKCIKSLTERSLIHLSYIHYSMHDLVHDLAQYVAQDECLCVMDDNFNTEKLQMIRHLSVTTDRHKFSIEDLQLQKLLQAIKDLQQLKRLRTLFIRNYCDKRQIRSSPVPQSTRPRTNTEEVNYERLRVSSIISKFCEEMAVHSRHVIIFGVLEDLFEKLKYIRALYLNYIGITQLPDSLGNLKLLRYLSIEDTNIQSLPESICCLYNLQILNSNIFKLPTHIGNLINLCHLSLTRQDTFLPSGIGNLTNLQTLNHFNVSHEKEHCDIGELNSLMKLGGTIDICHVGYVNIFSNSPPLKTKKYVNSLRLDWCKKDYYLSKQDEKKAEQQLAYLQPHVNLKSLEIYNYPGVKFVEWVSDSSFTKLTKLSLVKCKNCTKLPSLGQLPSLEYLMIRRMDDIQHVGREFCSMLMASPSNSFQNNIAFPSLKSLMFWEMFNWEVWDGVEIGDFPSLQYIQIYSFKLIKFPQFPFMSSVERMGLGSVGVPVVSNFQSLTNLDINIITQEHNDRGDFDGDDDEGEEEEMDENDDDDDGDMD</sequence>
<dbReference type="InterPro" id="IPR042197">
    <property type="entry name" value="Apaf_helical"/>
</dbReference>
<feature type="compositionally biased region" description="Acidic residues" evidence="7">
    <location>
        <begin position="953"/>
        <end position="976"/>
    </location>
</feature>
<dbReference type="InterPro" id="IPR027417">
    <property type="entry name" value="P-loop_NTPase"/>
</dbReference>
<feature type="domain" description="Disease resistance protein winged helix" evidence="10">
    <location>
        <begin position="409"/>
        <end position="473"/>
    </location>
</feature>
<evidence type="ECO:0000259" key="10">
    <source>
        <dbReference type="Pfam" id="PF23559"/>
    </source>
</evidence>
<evidence type="ECO:0000259" key="11">
    <source>
        <dbReference type="Pfam" id="PF25019"/>
    </source>
</evidence>
<keyword evidence="3" id="KW-0677">Repeat</keyword>
<keyword evidence="5" id="KW-0611">Plant defense</keyword>
<dbReference type="EMBL" id="JACMSC010000011">
    <property type="protein sequence ID" value="KAG6499864.1"/>
    <property type="molecule type" value="Genomic_DNA"/>
</dbReference>
<dbReference type="InterPro" id="IPR044974">
    <property type="entry name" value="Disease_R_plants"/>
</dbReference>
<dbReference type="InterPro" id="IPR002182">
    <property type="entry name" value="NB-ARC"/>
</dbReference>
<dbReference type="InterPro" id="IPR032675">
    <property type="entry name" value="LRR_dom_sf"/>
</dbReference>
<keyword evidence="4" id="KW-0547">Nucleotide-binding</keyword>
<proteinExistence type="inferred from homology"/>
<evidence type="ECO:0000259" key="8">
    <source>
        <dbReference type="Pfam" id="PF00931"/>
    </source>
</evidence>
<accession>A0A8J5GBJ5</accession>
<dbReference type="GO" id="GO:0043531">
    <property type="term" value="F:ADP binding"/>
    <property type="evidence" value="ECO:0007669"/>
    <property type="project" value="InterPro"/>
</dbReference>
<reference evidence="12 13" key="1">
    <citation type="submission" date="2020-08" db="EMBL/GenBank/DDBJ databases">
        <title>Plant Genome Project.</title>
        <authorList>
            <person name="Zhang R.-G."/>
        </authorList>
    </citation>
    <scope>NUCLEOTIDE SEQUENCE [LARGE SCALE GENOMIC DNA]</scope>
    <source>
        <tissue evidence="12">Rhizome</tissue>
    </source>
</reference>
<dbReference type="Gene3D" id="1.10.10.10">
    <property type="entry name" value="Winged helix-like DNA-binding domain superfamily/Winged helix DNA-binding domain"/>
    <property type="match status" value="1"/>
</dbReference>
<feature type="domain" description="R13L1/DRL21-like LRR repeat region" evidence="11">
    <location>
        <begin position="710"/>
        <end position="837"/>
    </location>
</feature>
<feature type="domain" description="Disease resistance N-terminal" evidence="9">
    <location>
        <begin position="15"/>
        <end position="102"/>
    </location>
</feature>
<feature type="coiled-coil region" evidence="6">
    <location>
        <begin position="34"/>
        <end position="61"/>
    </location>
</feature>
<dbReference type="AlphaFoldDB" id="A0A8J5GBJ5"/>
<dbReference type="Pfam" id="PF25019">
    <property type="entry name" value="LRR_R13L1-DRL21"/>
    <property type="match status" value="1"/>
</dbReference>
<comment type="similarity">
    <text evidence="1">Belongs to the disease resistance NB-LRR family.</text>
</comment>
<dbReference type="Gene3D" id="1.10.8.430">
    <property type="entry name" value="Helical domain of apoptotic protease-activating factors"/>
    <property type="match status" value="1"/>
</dbReference>
<dbReference type="InterPro" id="IPR036388">
    <property type="entry name" value="WH-like_DNA-bd_sf"/>
</dbReference>
<evidence type="ECO:0000256" key="5">
    <source>
        <dbReference type="ARBA" id="ARBA00022821"/>
    </source>
</evidence>
<evidence type="ECO:0000259" key="9">
    <source>
        <dbReference type="Pfam" id="PF18052"/>
    </source>
</evidence>
<keyword evidence="6" id="KW-0175">Coiled coil</keyword>
<dbReference type="Pfam" id="PF00931">
    <property type="entry name" value="NB-ARC"/>
    <property type="match status" value="1"/>
</dbReference>
<evidence type="ECO:0000256" key="1">
    <source>
        <dbReference type="ARBA" id="ARBA00008894"/>
    </source>
</evidence>
<dbReference type="PRINTS" id="PR00364">
    <property type="entry name" value="DISEASERSIST"/>
</dbReference>
<dbReference type="Gene3D" id="1.20.5.4130">
    <property type="match status" value="1"/>
</dbReference>
<evidence type="ECO:0000256" key="3">
    <source>
        <dbReference type="ARBA" id="ARBA00022737"/>
    </source>
</evidence>
<evidence type="ECO:0000256" key="2">
    <source>
        <dbReference type="ARBA" id="ARBA00022614"/>
    </source>
</evidence>
<feature type="domain" description="NB-ARC" evidence="8">
    <location>
        <begin position="170"/>
        <end position="315"/>
    </location>
</feature>
<comment type="caution">
    <text evidence="12">The sequence shown here is derived from an EMBL/GenBank/DDBJ whole genome shotgun (WGS) entry which is preliminary data.</text>
</comment>
<evidence type="ECO:0000313" key="12">
    <source>
        <dbReference type="EMBL" id="KAG6499864.1"/>
    </source>
</evidence>
<evidence type="ECO:0000256" key="6">
    <source>
        <dbReference type="SAM" id="Coils"/>
    </source>
</evidence>
<dbReference type="Pfam" id="PF23559">
    <property type="entry name" value="WHD_DRP"/>
    <property type="match status" value="1"/>
</dbReference>
<dbReference type="InterPro" id="IPR058922">
    <property type="entry name" value="WHD_DRP"/>
</dbReference>
<dbReference type="PANTHER" id="PTHR23155:SF1205">
    <property type="entry name" value="DISEASE RESISTANCE PROTEIN RPM1"/>
    <property type="match status" value="1"/>
</dbReference>
<keyword evidence="13" id="KW-1185">Reference proteome</keyword>
<dbReference type="GO" id="GO:0098542">
    <property type="term" value="P:defense response to other organism"/>
    <property type="evidence" value="ECO:0007669"/>
    <property type="project" value="TreeGrafter"/>
</dbReference>
<protein>
    <submittedName>
        <fullName evidence="12">Uncharacterized protein</fullName>
    </submittedName>
</protein>
<dbReference type="InterPro" id="IPR041118">
    <property type="entry name" value="Rx_N"/>
</dbReference>